<dbReference type="Pfam" id="PF23359">
    <property type="entry name" value="Lsr2_DNA-bd"/>
    <property type="match status" value="1"/>
</dbReference>
<dbReference type="AlphaFoldDB" id="A0AAW8EZ90"/>
<comment type="caution">
    <text evidence="5">The sequence shown here is derived from an EMBL/GenBank/DDBJ whole genome shotgun (WGS) entry which is preliminary data.</text>
</comment>
<dbReference type="RefSeq" id="WP_307297522.1">
    <property type="nucleotide sequence ID" value="NZ_JAUSXV010000001.1"/>
</dbReference>
<dbReference type="InterPro" id="IPR042261">
    <property type="entry name" value="Lsr2-like_dimerization"/>
</dbReference>
<evidence type="ECO:0000256" key="1">
    <source>
        <dbReference type="ARBA" id="ARBA00023125"/>
    </source>
</evidence>
<dbReference type="Gene3D" id="3.30.60.230">
    <property type="entry name" value="Lsr2, dimerization domain"/>
    <property type="match status" value="1"/>
</dbReference>
<sequence length="106" mass="12192">MVTRNIRVSDLSDEENAFTVKLGSAGSWYEVDLTESEQQDLAEMLRTYMEVGRKVAGPPSRRIVPTTTADERRQMRSWARGQGYRVAERGVIPKQVYRAYVDVHRD</sequence>
<feature type="domain" description="Lsr2 DNA-binding" evidence="4">
    <location>
        <begin position="71"/>
        <end position="100"/>
    </location>
</feature>
<dbReference type="InterPro" id="IPR036625">
    <property type="entry name" value="E3-bd_dom_sf"/>
</dbReference>
<dbReference type="Pfam" id="PF11774">
    <property type="entry name" value="Lsr2"/>
    <property type="match status" value="1"/>
</dbReference>
<proteinExistence type="predicted"/>
<gene>
    <name evidence="5" type="ORF">QFZ53_002844</name>
</gene>
<name>A0AAW8EZ90_9MICO</name>
<evidence type="ECO:0000259" key="3">
    <source>
        <dbReference type="Pfam" id="PF11774"/>
    </source>
</evidence>
<protein>
    <recommendedName>
        <fullName evidence="7">Lsr2 protein</fullName>
    </recommendedName>
</protein>
<dbReference type="InterPro" id="IPR055370">
    <property type="entry name" value="Lsr2_DNA-bd"/>
</dbReference>
<dbReference type="GO" id="GO:0016746">
    <property type="term" value="F:acyltransferase activity"/>
    <property type="evidence" value="ECO:0007669"/>
    <property type="project" value="InterPro"/>
</dbReference>
<evidence type="ECO:0000313" key="5">
    <source>
        <dbReference type="EMBL" id="MDQ0648648.1"/>
    </source>
</evidence>
<evidence type="ECO:0000313" key="6">
    <source>
        <dbReference type="Proteomes" id="UP001244427"/>
    </source>
</evidence>
<dbReference type="Proteomes" id="UP001244427">
    <property type="component" value="Unassembled WGS sequence"/>
</dbReference>
<accession>A0AAW8EZ90</accession>
<dbReference type="Gene3D" id="4.10.320.10">
    <property type="entry name" value="E3-binding domain"/>
    <property type="match status" value="1"/>
</dbReference>
<dbReference type="EMBL" id="JAUSXV010000001">
    <property type="protein sequence ID" value="MDQ0648648.1"/>
    <property type="molecule type" value="Genomic_DNA"/>
</dbReference>
<reference evidence="5 6" key="1">
    <citation type="submission" date="2023-07" db="EMBL/GenBank/DDBJ databases">
        <title>Comparative genomics of wheat-associated soil bacteria to identify genetic determinants of phenazine resistance.</title>
        <authorList>
            <person name="Mouncey N."/>
        </authorList>
    </citation>
    <scope>NUCLEOTIDE SEQUENCE [LARGE SCALE GENOMIC DNA]</scope>
    <source>
        <strain evidence="5 6">W4I9-1</strain>
    </source>
</reference>
<keyword evidence="1" id="KW-0238">DNA-binding</keyword>
<organism evidence="5 6">
    <name type="scientific">Microbacterium natoriense</name>
    <dbReference type="NCBI Taxonomy" id="284570"/>
    <lineage>
        <taxon>Bacteria</taxon>
        <taxon>Bacillati</taxon>
        <taxon>Actinomycetota</taxon>
        <taxon>Actinomycetes</taxon>
        <taxon>Micrococcales</taxon>
        <taxon>Microbacteriaceae</taxon>
        <taxon>Microbacterium</taxon>
    </lineage>
</organism>
<dbReference type="InterPro" id="IPR024412">
    <property type="entry name" value="Lsr2_dim_dom"/>
</dbReference>
<feature type="region of interest" description="Disordered" evidence="2">
    <location>
        <begin position="56"/>
        <end position="75"/>
    </location>
</feature>
<evidence type="ECO:0008006" key="7">
    <source>
        <dbReference type="Google" id="ProtNLM"/>
    </source>
</evidence>
<feature type="domain" description="Lsr2 dimerization" evidence="3">
    <location>
        <begin position="8"/>
        <end position="55"/>
    </location>
</feature>
<dbReference type="GO" id="GO:0003677">
    <property type="term" value="F:DNA binding"/>
    <property type="evidence" value="ECO:0007669"/>
    <property type="project" value="UniProtKB-KW"/>
</dbReference>
<keyword evidence="6" id="KW-1185">Reference proteome</keyword>
<evidence type="ECO:0000259" key="4">
    <source>
        <dbReference type="Pfam" id="PF23359"/>
    </source>
</evidence>
<evidence type="ECO:0000256" key="2">
    <source>
        <dbReference type="SAM" id="MobiDB-lite"/>
    </source>
</evidence>